<dbReference type="FunFam" id="2.60.120.920:FF:000073">
    <property type="entry name" value="Butyrophilin like 3"/>
    <property type="match status" value="1"/>
</dbReference>
<evidence type="ECO:0000259" key="9">
    <source>
        <dbReference type="PROSITE" id="PS50835"/>
    </source>
</evidence>
<dbReference type="KEGG" id="dord:105996732"/>
<protein>
    <submittedName>
        <fullName evidence="11">Butyrophilin-like protein 8 isoform X1</fullName>
    </submittedName>
</protein>
<dbReference type="Gene3D" id="2.60.120.920">
    <property type="match status" value="1"/>
</dbReference>
<dbReference type="Gene3D" id="2.60.40.10">
    <property type="entry name" value="Immunoglobulins"/>
    <property type="match status" value="2"/>
</dbReference>
<keyword evidence="3" id="KW-0812">Transmembrane</keyword>
<dbReference type="SUPFAM" id="SSF49899">
    <property type="entry name" value="Concanavalin A-like lectins/glucanases"/>
    <property type="match status" value="1"/>
</dbReference>
<dbReference type="FunFam" id="2.60.40.10:FF:000208">
    <property type="entry name" value="Butyrophilin subfamily 1 member A1"/>
    <property type="match status" value="1"/>
</dbReference>
<dbReference type="Pfam" id="PF07686">
    <property type="entry name" value="V-set"/>
    <property type="match status" value="1"/>
</dbReference>
<evidence type="ECO:0000259" key="8">
    <source>
        <dbReference type="PROSITE" id="PS50188"/>
    </source>
</evidence>
<proteinExistence type="inferred from homology"/>
<keyword evidence="5" id="KW-1133">Transmembrane helix</keyword>
<feature type="domain" description="B30.2/SPRY" evidence="8">
    <location>
        <begin position="255"/>
        <end position="448"/>
    </location>
</feature>
<dbReference type="SMART" id="SM00449">
    <property type="entry name" value="SPRY"/>
    <property type="match status" value="1"/>
</dbReference>
<dbReference type="PROSITE" id="PS50188">
    <property type="entry name" value="B302_SPRY"/>
    <property type="match status" value="1"/>
</dbReference>
<dbReference type="SUPFAM" id="SSF48726">
    <property type="entry name" value="Immunoglobulin"/>
    <property type="match status" value="2"/>
</dbReference>
<dbReference type="Pfam" id="PF00622">
    <property type="entry name" value="SPRY"/>
    <property type="match status" value="1"/>
</dbReference>
<gene>
    <name evidence="11" type="primary">LOC105996732</name>
</gene>
<keyword evidence="10" id="KW-1185">Reference proteome</keyword>
<name>A0A1S3GC23_DIPOR</name>
<dbReference type="FunFam" id="2.60.40.10:FF:000088">
    <property type="entry name" value="Butyrophilin subfamily 1 member A1"/>
    <property type="match status" value="1"/>
</dbReference>
<comment type="similarity">
    <text evidence="2">Belongs to the immunoglobulin superfamily. BTN/MOG family.</text>
</comment>
<dbReference type="Proteomes" id="UP000081671">
    <property type="component" value="Unplaced"/>
</dbReference>
<evidence type="ECO:0000256" key="3">
    <source>
        <dbReference type="ARBA" id="ARBA00022692"/>
    </source>
</evidence>
<evidence type="ECO:0000256" key="6">
    <source>
        <dbReference type="ARBA" id="ARBA00023136"/>
    </source>
</evidence>
<dbReference type="InterPro" id="IPR043136">
    <property type="entry name" value="B30.2/SPRY_sf"/>
</dbReference>
<accession>A0A1S3GC23</accession>
<evidence type="ECO:0000256" key="1">
    <source>
        <dbReference type="ARBA" id="ARBA00004479"/>
    </source>
</evidence>
<keyword evidence="7" id="KW-0393">Immunoglobulin domain</keyword>
<evidence type="ECO:0000313" key="10">
    <source>
        <dbReference type="Proteomes" id="UP000081671"/>
    </source>
</evidence>
<keyword evidence="6" id="KW-0472">Membrane</keyword>
<organism evidence="10 11">
    <name type="scientific">Dipodomys ordii</name>
    <name type="common">Ord's kangaroo rat</name>
    <dbReference type="NCBI Taxonomy" id="10020"/>
    <lineage>
        <taxon>Eukaryota</taxon>
        <taxon>Metazoa</taxon>
        <taxon>Chordata</taxon>
        <taxon>Craniata</taxon>
        <taxon>Vertebrata</taxon>
        <taxon>Euteleostomi</taxon>
        <taxon>Mammalia</taxon>
        <taxon>Eutheria</taxon>
        <taxon>Euarchontoglires</taxon>
        <taxon>Glires</taxon>
        <taxon>Rodentia</taxon>
        <taxon>Castorimorpha</taxon>
        <taxon>Heteromyidae</taxon>
        <taxon>Dipodomyinae</taxon>
        <taxon>Dipodomys</taxon>
    </lineage>
</organism>
<dbReference type="InterPro" id="IPR013783">
    <property type="entry name" value="Ig-like_fold"/>
</dbReference>
<evidence type="ECO:0000313" key="11">
    <source>
        <dbReference type="RefSeq" id="XP_012886371.1"/>
    </source>
</evidence>
<dbReference type="InterPro" id="IPR007110">
    <property type="entry name" value="Ig-like_dom"/>
</dbReference>
<dbReference type="InterPro" id="IPR003879">
    <property type="entry name" value="Butyrophylin_SPRY"/>
</dbReference>
<dbReference type="SMART" id="SM00409">
    <property type="entry name" value="IG"/>
    <property type="match status" value="2"/>
</dbReference>
<evidence type="ECO:0000256" key="5">
    <source>
        <dbReference type="ARBA" id="ARBA00022989"/>
    </source>
</evidence>
<dbReference type="InterPro" id="IPR013106">
    <property type="entry name" value="Ig_V-set"/>
</dbReference>
<dbReference type="InterPro" id="IPR001870">
    <property type="entry name" value="B30.2/SPRY"/>
</dbReference>
<feature type="domain" description="Ig-like" evidence="9">
    <location>
        <begin position="125"/>
        <end position="198"/>
    </location>
</feature>
<dbReference type="GO" id="GO:0050852">
    <property type="term" value="P:T cell receptor signaling pathway"/>
    <property type="evidence" value="ECO:0007669"/>
    <property type="project" value="TreeGrafter"/>
</dbReference>
<dbReference type="InterPro" id="IPR006574">
    <property type="entry name" value="PRY"/>
</dbReference>
<comment type="subcellular location">
    <subcellularLocation>
        <location evidence="1">Membrane</location>
        <topology evidence="1">Single-pass type I membrane protein</topology>
    </subcellularLocation>
</comment>
<dbReference type="OrthoDB" id="6105938at2759"/>
<dbReference type="PANTHER" id="PTHR24100">
    <property type="entry name" value="BUTYROPHILIN"/>
    <property type="match status" value="1"/>
</dbReference>
<dbReference type="InterPro" id="IPR053896">
    <property type="entry name" value="BTN3A2-like_Ig-C"/>
</dbReference>
<evidence type="ECO:0000256" key="7">
    <source>
        <dbReference type="ARBA" id="ARBA00023319"/>
    </source>
</evidence>
<dbReference type="CDD" id="cd13733">
    <property type="entry name" value="SPRY_PRY_C-I_1"/>
    <property type="match status" value="1"/>
</dbReference>
<dbReference type="GO" id="GO:0009897">
    <property type="term" value="C:external side of plasma membrane"/>
    <property type="evidence" value="ECO:0007669"/>
    <property type="project" value="TreeGrafter"/>
</dbReference>
<dbReference type="SMART" id="SM00589">
    <property type="entry name" value="PRY"/>
    <property type="match status" value="1"/>
</dbReference>
<dbReference type="RefSeq" id="XP_012886371.1">
    <property type="nucleotide sequence ID" value="XM_013030917.1"/>
</dbReference>
<reference evidence="11" key="1">
    <citation type="submission" date="2025-08" db="UniProtKB">
        <authorList>
            <consortium name="RefSeq"/>
        </authorList>
    </citation>
    <scope>IDENTIFICATION</scope>
    <source>
        <tissue evidence="11">Kidney</tissue>
    </source>
</reference>
<dbReference type="GO" id="GO:0001817">
    <property type="term" value="P:regulation of cytokine production"/>
    <property type="evidence" value="ECO:0007669"/>
    <property type="project" value="TreeGrafter"/>
</dbReference>
<dbReference type="InterPro" id="IPR036179">
    <property type="entry name" value="Ig-like_dom_sf"/>
</dbReference>
<dbReference type="InParanoid" id="A0A1S3GC23"/>
<dbReference type="SMART" id="SM00406">
    <property type="entry name" value="IGv"/>
    <property type="match status" value="1"/>
</dbReference>
<keyword evidence="4" id="KW-0732">Signal</keyword>
<evidence type="ECO:0000256" key="4">
    <source>
        <dbReference type="ARBA" id="ARBA00022729"/>
    </source>
</evidence>
<feature type="domain" description="Ig-like" evidence="9">
    <location>
        <begin position="1"/>
        <end position="92"/>
    </location>
</feature>
<dbReference type="GO" id="GO:0005102">
    <property type="term" value="F:signaling receptor binding"/>
    <property type="evidence" value="ECO:0007669"/>
    <property type="project" value="TreeGrafter"/>
</dbReference>
<dbReference type="Pfam" id="PF13765">
    <property type="entry name" value="PRY"/>
    <property type="match status" value="1"/>
</dbReference>
<dbReference type="InterPro" id="IPR003599">
    <property type="entry name" value="Ig_sub"/>
</dbReference>
<dbReference type="Pfam" id="PF22705">
    <property type="entry name" value="C2-set_3"/>
    <property type="match status" value="1"/>
</dbReference>
<dbReference type="AlphaFoldDB" id="A0A1S3GC23"/>
<sequence>MGPERFLSASRGQDVEFSCVLSPETSAEHMEVRFFKNQFDVVVHLYRDGKDQQATLPEYQGRTTFVKDSLAKGHATLKLAKVIPSDTGLYGCWFNSPTCSQETIWELQVTEVGTSPLISMLEFVGEDIQLTCHTSGWFPQPIVNWKSPQGPPFPSESETKKSQHDLFDVETSLTVQKSSGSIACSVQHPGLSEELESTVWIREAIFQPSPWNTVSISLSAFCCVIYFAIISMKISFTKIQGKEQAELAKLKEILDKEEKVGHAEWRTARKHAVEVTLDPESAHPELYIQDLRSVYCKDVAQAVEFSEKRFTRKCVVTSQGFSEGKHYWEVDVGYNKRWYLGVCRDDVDRKEKHVTLSPDNGYWLLGLWGNKQYFTINPQTVNLFPQTPPRRVGIFLDLEDGAISFFNINDGSRILTLDIKSQGLLRPYIQLQMFGKEWQHPIFICPVS</sequence>
<dbReference type="PROSITE" id="PS50835">
    <property type="entry name" value="IG_LIKE"/>
    <property type="match status" value="2"/>
</dbReference>
<evidence type="ECO:0000256" key="2">
    <source>
        <dbReference type="ARBA" id="ARBA00007591"/>
    </source>
</evidence>
<dbReference type="PRINTS" id="PR01407">
    <property type="entry name" value="BUTYPHLNCDUF"/>
</dbReference>
<dbReference type="PANTHER" id="PTHR24100:SF108">
    <property type="entry name" value="BUTYROPHILIN-LIKE PROTEIN 8"/>
    <property type="match status" value="1"/>
</dbReference>
<dbReference type="InterPro" id="IPR013320">
    <property type="entry name" value="ConA-like_dom_sf"/>
</dbReference>
<dbReference type="GeneID" id="105996732"/>
<dbReference type="InterPro" id="IPR003877">
    <property type="entry name" value="SPRY_dom"/>
</dbReference>
<dbReference type="InterPro" id="IPR050504">
    <property type="entry name" value="IgSF_BTN/MOG"/>
</dbReference>